<keyword evidence="6" id="KW-1133">Transmembrane helix</keyword>
<evidence type="ECO:0000256" key="3">
    <source>
        <dbReference type="ARBA" id="ARBA00022801"/>
    </source>
</evidence>
<evidence type="ECO:0000256" key="4">
    <source>
        <dbReference type="ARBA" id="ARBA00022825"/>
    </source>
</evidence>
<organism evidence="8 9">
    <name type="scientific">Anaerolinea thermophila (strain DSM 14523 / JCM 11388 / NBRC 100420 / UNI-1)</name>
    <dbReference type="NCBI Taxonomy" id="926569"/>
    <lineage>
        <taxon>Bacteria</taxon>
        <taxon>Bacillati</taxon>
        <taxon>Chloroflexota</taxon>
        <taxon>Anaerolineae</taxon>
        <taxon>Anaerolineales</taxon>
        <taxon>Anaerolineaceae</taxon>
        <taxon>Anaerolinea</taxon>
    </lineage>
</organism>
<dbReference type="CDD" id="cd06782">
    <property type="entry name" value="cpPDZ_CPP-like"/>
    <property type="match status" value="1"/>
</dbReference>
<keyword evidence="3 5" id="KW-0378">Hydrolase</keyword>
<dbReference type="InParanoid" id="E8N4G4"/>
<dbReference type="NCBIfam" id="TIGR00225">
    <property type="entry name" value="prc"/>
    <property type="match status" value="1"/>
</dbReference>
<dbReference type="SUPFAM" id="SSF52096">
    <property type="entry name" value="ClpP/crotonase"/>
    <property type="match status" value="1"/>
</dbReference>
<dbReference type="PANTHER" id="PTHR32060">
    <property type="entry name" value="TAIL-SPECIFIC PROTEASE"/>
    <property type="match status" value="1"/>
</dbReference>
<dbReference type="InterPro" id="IPR041489">
    <property type="entry name" value="PDZ_6"/>
</dbReference>
<proteinExistence type="inferred from homology"/>
<dbReference type="CDD" id="cd07560">
    <property type="entry name" value="Peptidase_S41_CPP"/>
    <property type="match status" value="1"/>
</dbReference>
<dbReference type="Pfam" id="PF17820">
    <property type="entry name" value="PDZ_6"/>
    <property type="match status" value="1"/>
</dbReference>
<dbReference type="Proteomes" id="UP000008922">
    <property type="component" value="Chromosome"/>
</dbReference>
<dbReference type="GO" id="GO:0007165">
    <property type="term" value="P:signal transduction"/>
    <property type="evidence" value="ECO:0007669"/>
    <property type="project" value="TreeGrafter"/>
</dbReference>
<dbReference type="GO" id="GO:0030288">
    <property type="term" value="C:outer membrane-bounded periplasmic space"/>
    <property type="evidence" value="ECO:0007669"/>
    <property type="project" value="TreeGrafter"/>
</dbReference>
<evidence type="ECO:0000256" key="6">
    <source>
        <dbReference type="SAM" id="Phobius"/>
    </source>
</evidence>
<feature type="transmembrane region" description="Helical" evidence="6">
    <location>
        <begin position="7"/>
        <end position="32"/>
    </location>
</feature>
<name>E8N4G4_ANATU</name>
<dbReference type="Gene3D" id="2.30.42.10">
    <property type="match status" value="1"/>
</dbReference>
<dbReference type="InterPro" id="IPR029045">
    <property type="entry name" value="ClpP/crotonase-like_dom_sf"/>
</dbReference>
<dbReference type="InterPro" id="IPR036034">
    <property type="entry name" value="PDZ_sf"/>
</dbReference>
<evidence type="ECO:0000256" key="1">
    <source>
        <dbReference type="ARBA" id="ARBA00009179"/>
    </source>
</evidence>
<dbReference type="Gene3D" id="3.90.226.10">
    <property type="entry name" value="2-enoyl-CoA Hydratase, Chain A, domain 1"/>
    <property type="match status" value="1"/>
</dbReference>
<dbReference type="InterPro" id="IPR004447">
    <property type="entry name" value="Peptidase_S41A"/>
</dbReference>
<evidence type="ECO:0000256" key="5">
    <source>
        <dbReference type="RuleBase" id="RU004404"/>
    </source>
</evidence>
<dbReference type="RefSeq" id="WP_013559716.1">
    <property type="nucleotide sequence ID" value="NC_014960.1"/>
</dbReference>
<dbReference type="PROSITE" id="PS50106">
    <property type="entry name" value="PDZ"/>
    <property type="match status" value="1"/>
</dbReference>
<dbReference type="FunCoup" id="E8N4G4">
    <property type="interactions" value="348"/>
</dbReference>
<comment type="similarity">
    <text evidence="1 5">Belongs to the peptidase S41A family.</text>
</comment>
<dbReference type="MEROPS" id="S41.004"/>
<gene>
    <name evidence="8" type="primary">ctpA</name>
    <name evidence="8" type="ordered locus">ANT_12940</name>
</gene>
<sequence>MNKSIRYFVLGFIALILLAGAFSGGIVVGWLLPNRSASTTPTGPFISSASTTGGTPEDLQTLFKPFWEAWNIVNDQYVEQPVNQEKLMRGAISGMLQSLGDPHTSYMDPDQYRQANMPMSGEYEGIGAWVDITGAYVKIISPMPNSPAEKAGLKAGDIILKVNGEDMTGIDGNLVLRRILGPAGTQVTLTVQREGESEPLEFTIIRAKITIPSVESKMLDDGIGYIRLFTFGEKTTDELKNALKEILKQNPKGLVLDLRNNGGGYLTTAIEVVSQFIDKGVVMYEQYGDGREKSFNAIPGGLATKIPLVVLINEGTASASEITAGAIQDYQRGILVGTTSFGKGSVQNWVALDNDQGAIRVTVARWLTPNKRQINGTGLTPDVEVPMTEEDIKAEKDPQLDKAIELLKSGNPAP</sequence>
<dbReference type="OrthoDB" id="9812068at2"/>
<evidence type="ECO:0000313" key="8">
    <source>
        <dbReference type="EMBL" id="BAJ63328.1"/>
    </source>
</evidence>
<keyword evidence="4 5" id="KW-0720">Serine protease</keyword>
<feature type="domain" description="PDZ" evidence="7">
    <location>
        <begin position="116"/>
        <end position="195"/>
    </location>
</feature>
<dbReference type="Gene3D" id="3.30.750.44">
    <property type="match status" value="1"/>
</dbReference>
<evidence type="ECO:0000259" key="7">
    <source>
        <dbReference type="PROSITE" id="PS50106"/>
    </source>
</evidence>
<keyword evidence="6" id="KW-0812">Transmembrane</keyword>
<dbReference type="AlphaFoldDB" id="E8N4G4"/>
<dbReference type="InterPro" id="IPR001478">
    <property type="entry name" value="PDZ"/>
</dbReference>
<dbReference type="eggNOG" id="COG0793">
    <property type="taxonomic scope" value="Bacteria"/>
</dbReference>
<keyword evidence="6" id="KW-0472">Membrane</keyword>
<dbReference type="KEGG" id="atm:ANT_12940"/>
<protein>
    <submittedName>
        <fullName evidence="8">Carboxy-terminal-processing protease</fullName>
        <ecNumber evidence="8">3.4.21.102</ecNumber>
    </submittedName>
</protein>
<dbReference type="EMBL" id="AP012029">
    <property type="protein sequence ID" value="BAJ63328.1"/>
    <property type="molecule type" value="Genomic_DNA"/>
</dbReference>
<dbReference type="EC" id="3.4.21.102" evidence="8"/>
<dbReference type="InterPro" id="IPR055210">
    <property type="entry name" value="CtpA/B_N"/>
</dbReference>
<dbReference type="SMART" id="SM00245">
    <property type="entry name" value="TSPc"/>
    <property type="match status" value="1"/>
</dbReference>
<reference evidence="8 9" key="1">
    <citation type="submission" date="2010-12" db="EMBL/GenBank/DDBJ databases">
        <title>Whole genome sequence of Anaerolinea thermophila UNI-1.</title>
        <authorList>
            <person name="Narita-Yamada S."/>
            <person name="Kishi E."/>
            <person name="Watanabe Y."/>
            <person name="Takasaki K."/>
            <person name="Ankai A."/>
            <person name="Oguchi A."/>
            <person name="Fukui S."/>
            <person name="Takahashi M."/>
            <person name="Yashiro I."/>
            <person name="Hosoyama A."/>
            <person name="Sekiguchi Y."/>
            <person name="Hanada S."/>
            <person name="Fujita N."/>
        </authorList>
    </citation>
    <scope>NUCLEOTIDE SEQUENCE [LARGE SCALE GENOMIC DNA]</scope>
    <source>
        <strain evidence="9">DSM 14523 / JCM 11388 / NBRC 100420 / UNI-1</strain>
    </source>
</reference>
<dbReference type="SMART" id="SM00228">
    <property type="entry name" value="PDZ"/>
    <property type="match status" value="1"/>
</dbReference>
<dbReference type="PANTHER" id="PTHR32060:SF30">
    <property type="entry name" value="CARBOXY-TERMINAL PROCESSING PROTEASE CTPA"/>
    <property type="match status" value="1"/>
</dbReference>
<dbReference type="FunFam" id="2.30.42.10:FF:000063">
    <property type="entry name" value="Peptidase, S41 family"/>
    <property type="match status" value="1"/>
</dbReference>
<dbReference type="SUPFAM" id="SSF50156">
    <property type="entry name" value="PDZ domain-like"/>
    <property type="match status" value="1"/>
</dbReference>
<accession>E8N4G4</accession>
<keyword evidence="9" id="KW-1185">Reference proteome</keyword>
<dbReference type="Pfam" id="PF03572">
    <property type="entry name" value="Peptidase_S41"/>
    <property type="match status" value="1"/>
</dbReference>
<evidence type="ECO:0000256" key="2">
    <source>
        <dbReference type="ARBA" id="ARBA00022670"/>
    </source>
</evidence>
<dbReference type="GO" id="GO:0006508">
    <property type="term" value="P:proteolysis"/>
    <property type="evidence" value="ECO:0007669"/>
    <property type="project" value="UniProtKB-KW"/>
</dbReference>
<dbReference type="GO" id="GO:0004252">
    <property type="term" value="F:serine-type endopeptidase activity"/>
    <property type="evidence" value="ECO:0007669"/>
    <property type="project" value="UniProtKB-EC"/>
</dbReference>
<dbReference type="HOGENOM" id="CLU_017295_3_2_0"/>
<keyword evidence="2 5" id="KW-0645">Protease</keyword>
<dbReference type="STRING" id="926569.ANT_12940"/>
<dbReference type="InterPro" id="IPR005151">
    <property type="entry name" value="Tail-specific_protease"/>
</dbReference>
<evidence type="ECO:0000313" key="9">
    <source>
        <dbReference type="Proteomes" id="UP000008922"/>
    </source>
</evidence>
<dbReference type="Pfam" id="PF22694">
    <property type="entry name" value="CtpB_N-like"/>
    <property type="match status" value="1"/>
</dbReference>